<dbReference type="EMBL" id="JAWHQM010000038">
    <property type="protein sequence ID" value="KAK5634147.1"/>
    <property type="molecule type" value="Genomic_DNA"/>
</dbReference>
<comment type="caution">
    <text evidence="2">The sequence shown here is derived from an EMBL/GenBank/DDBJ whole genome shotgun (WGS) entry which is preliminary data.</text>
</comment>
<reference evidence="2 3" key="1">
    <citation type="submission" date="2023-10" db="EMBL/GenBank/DDBJ databases">
        <title>Draft genome sequence of Xylaria bambusicola isolate GMP-LS, the root and basal stem rot pathogen of sugarcane in Indonesia.</title>
        <authorList>
            <person name="Selvaraj P."/>
            <person name="Muralishankar V."/>
            <person name="Muruganantham S."/>
            <person name="Sp S."/>
            <person name="Haryani S."/>
            <person name="Lau K.J.X."/>
            <person name="Naqvi N.I."/>
        </authorList>
    </citation>
    <scope>NUCLEOTIDE SEQUENCE [LARGE SCALE GENOMIC DNA]</scope>
    <source>
        <strain evidence="2">GMP-LS</strain>
    </source>
</reference>
<dbReference type="AlphaFoldDB" id="A0AAN7Z980"/>
<keyword evidence="3" id="KW-1185">Reference proteome</keyword>
<accession>A0AAN7Z980</accession>
<protein>
    <submittedName>
        <fullName evidence="2">Uncharacterized protein</fullName>
    </submittedName>
</protein>
<organism evidence="2 3">
    <name type="scientific">Xylaria bambusicola</name>
    <dbReference type="NCBI Taxonomy" id="326684"/>
    <lineage>
        <taxon>Eukaryota</taxon>
        <taxon>Fungi</taxon>
        <taxon>Dikarya</taxon>
        <taxon>Ascomycota</taxon>
        <taxon>Pezizomycotina</taxon>
        <taxon>Sordariomycetes</taxon>
        <taxon>Xylariomycetidae</taxon>
        <taxon>Xylariales</taxon>
        <taxon>Xylariaceae</taxon>
        <taxon>Xylaria</taxon>
    </lineage>
</organism>
<dbReference type="Proteomes" id="UP001305414">
    <property type="component" value="Unassembled WGS sequence"/>
</dbReference>
<evidence type="ECO:0000256" key="1">
    <source>
        <dbReference type="SAM" id="MobiDB-lite"/>
    </source>
</evidence>
<feature type="region of interest" description="Disordered" evidence="1">
    <location>
        <begin position="16"/>
        <end position="68"/>
    </location>
</feature>
<name>A0AAN7Z980_9PEZI</name>
<proteinExistence type="predicted"/>
<gene>
    <name evidence="2" type="ORF">RRF57_009861</name>
</gene>
<evidence type="ECO:0000313" key="2">
    <source>
        <dbReference type="EMBL" id="KAK5634147.1"/>
    </source>
</evidence>
<feature type="region of interest" description="Disordered" evidence="1">
    <location>
        <begin position="337"/>
        <end position="370"/>
    </location>
</feature>
<sequence length="370" mass="41624">MPRILPWKRREHQVFALSDSSRSSPVPRVKQEDAAQEQDGEHSSSPSNVAITTKKTLKRPRRKPVSEQVGDFLTSLLGRSASTSPPLEPPQETLMIEGIDGDDRYRMVEDEFLATARQFTAHLHAAEYKRLRANSELENAQAIRDISRPVVGQMTDIVRMKQERKTLAEKQRIATCELRKGGASGDESTDDDDNDSWQKQSLYGLMESPRKRGRGLNGLPSAISVTRAAAGFKRQSTVVSPTRPKSKPMAPSSPAQHHNRRGSDNGLESSNSYRIAHRSPRPAPMTFRTDAPRRPEINEFEVGSSYKTTEDSRGNQMKAAETTVVSDDEDLDIMARLKKRQEERKRNRQQRKSTHNEAKSNLDDIIPGFL</sequence>
<feature type="region of interest" description="Disordered" evidence="1">
    <location>
        <begin position="227"/>
        <end position="325"/>
    </location>
</feature>
<feature type="region of interest" description="Disordered" evidence="1">
    <location>
        <begin position="178"/>
        <end position="197"/>
    </location>
</feature>
<evidence type="ECO:0000313" key="3">
    <source>
        <dbReference type="Proteomes" id="UP001305414"/>
    </source>
</evidence>